<dbReference type="EMBL" id="LAZR01032668">
    <property type="protein sequence ID" value="KKL50261.1"/>
    <property type="molecule type" value="Genomic_DNA"/>
</dbReference>
<evidence type="ECO:0000313" key="1">
    <source>
        <dbReference type="EMBL" id="KKL50261.1"/>
    </source>
</evidence>
<proteinExistence type="predicted"/>
<sequence>MAESLNAEQIEERRTNLHGFRHSIGMVDDSELTTTLLMQEEWLATVDELEGYARDAHIIRGLRTRKCLLRGFLNEMGEGENDCTDYWKDKRLYCGPCYLRAIHEPKDLPATSVAPVPESLTEWPTMPVLDEDEEEDADWGPEEMWREQFEPPTECETIGQAHVWVKVGTVGA</sequence>
<dbReference type="AlphaFoldDB" id="A0A0F9D995"/>
<accession>A0A0F9D995</accession>
<name>A0A0F9D995_9ZZZZ</name>
<comment type="caution">
    <text evidence="1">The sequence shown here is derived from an EMBL/GenBank/DDBJ whole genome shotgun (WGS) entry which is preliminary data.</text>
</comment>
<organism evidence="1">
    <name type="scientific">marine sediment metagenome</name>
    <dbReference type="NCBI Taxonomy" id="412755"/>
    <lineage>
        <taxon>unclassified sequences</taxon>
        <taxon>metagenomes</taxon>
        <taxon>ecological metagenomes</taxon>
    </lineage>
</organism>
<feature type="non-terminal residue" evidence="1">
    <location>
        <position position="172"/>
    </location>
</feature>
<gene>
    <name evidence="1" type="ORF">LCGC14_2307300</name>
</gene>
<protein>
    <submittedName>
        <fullName evidence="1">Uncharacterized protein</fullName>
    </submittedName>
</protein>
<reference evidence="1" key="1">
    <citation type="journal article" date="2015" name="Nature">
        <title>Complex archaea that bridge the gap between prokaryotes and eukaryotes.</title>
        <authorList>
            <person name="Spang A."/>
            <person name="Saw J.H."/>
            <person name="Jorgensen S.L."/>
            <person name="Zaremba-Niedzwiedzka K."/>
            <person name="Martijn J."/>
            <person name="Lind A.E."/>
            <person name="van Eijk R."/>
            <person name="Schleper C."/>
            <person name="Guy L."/>
            <person name="Ettema T.J."/>
        </authorList>
    </citation>
    <scope>NUCLEOTIDE SEQUENCE</scope>
</reference>